<dbReference type="Proteomes" id="UP000792063">
    <property type="component" value="Unassembled WGS sequence"/>
</dbReference>
<proteinExistence type="predicted"/>
<reference evidence="2" key="1">
    <citation type="journal article" date="2015" name="Genom Data">
        <title>Genome sequences of six Phytophthora species associated with forests in New Zealand.</title>
        <authorList>
            <person name="Studholme D.J."/>
            <person name="McDougal R.L."/>
            <person name="Sambles C."/>
            <person name="Hansen E."/>
            <person name="Hardy G."/>
            <person name="Grant M."/>
            <person name="Ganley R.J."/>
            <person name="Williams N.M."/>
        </authorList>
    </citation>
    <scope>NUCLEOTIDE SEQUENCE</scope>
    <source>
        <strain evidence="2">NZFS 2646</strain>
        <strain evidence="3">NZFS 3630</strain>
    </source>
</reference>
<dbReference type="Pfam" id="PF00855">
    <property type="entry name" value="PWWP"/>
    <property type="match status" value="1"/>
</dbReference>
<evidence type="ECO:0000313" key="6">
    <source>
        <dbReference type="Proteomes" id="UP000285624"/>
    </source>
</evidence>
<dbReference type="CDD" id="cd20104">
    <property type="entry name" value="MBT_PHF20L1-like"/>
    <property type="match status" value="1"/>
</dbReference>
<dbReference type="STRING" id="325452.A0A421FCU5"/>
<evidence type="ECO:0000313" key="4">
    <source>
        <dbReference type="EMBL" id="RLN37392.1"/>
    </source>
</evidence>
<dbReference type="CDD" id="cd05162">
    <property type="entry name" value="PWWP"/>
    <property type="match status" value="1"/>
</dbReference>
<dbReference type="Proteomes" id="UP000785171">
    <property type="component" value="Unassembled WGS sequence"/>
</dbReference>
<name>A0A421FCU5_9STRA</name>
<organism evidence="4 7">
    <name type="scientific">Phytophthora kernoviae</name>
    <dbReference type="NCBI Taxonomy" id="325452"/>
    <lineage>
        <taxon>Eukaryota</taxon>
        <taxon>Sar</taxon>
        <taxon>Stramenopiles</taxon>
        <taxon>Oomycota</taxon>
        <taxon>Peronosporomycetes</taxon>
        <taxon>Peronosporales</taxon>
        <taxon>Peronosporaceae</taxon>
        <taxon>Phytophthora</taxon>
    </lineage>
</organism>
<evidence type="ECO:0000313" key="2">
    <source>
        <dbReference type="EMBL" id="KAG2526675.1"/>
    </source>
</evidence>
<keyword evidence="6" id="KW-1185">Reference proteome</keyword>
<dbReference type="Gene3D" id="2.30.30.140">
    <property type="match status" value="2"/>
</dbReference>
<protein>
    <recommendedName>
        <fullName evidence="1">PWWP domain-containing protein</fullName>
    </recommendedName>
</protein>
<dbReference type="EMBL" id="MAYM02000586">
    <property type="protein sequence ID" value="RLN37392.1"/>
    <property type="molecule type" value="Genomic_DNA"/>
</dbReference>
<evidence type="ECO:0000313" key="5">
    <source>
        <dbReference type="EMBL" id="RLN81266.1"/>
    </source>
</evidence>
<dbReference type="EMBL" id="JPWU03000062">
    <property type="protein sequence ID" value="KAG2528353.1"/>
    <property type="molecule type" value="Genomic_DNA"/>
</dbReference>
<accession>A0A421FCU5</accession>
<dbReference type="Proteomes" id="UP000285883">
    <property type="component" value="Unassembled WGS sequence"/>
</dbReference>
<gene>
    <name evidence="4" type="ORF">BBI17_003990</name>
    <name evidence="5" type="ORF">BBO99_00003861</name>
    <name evidence="2" type="ORF">JM16_003586</name>
    <name evidence="3" type="ORF">JM18_003292</name>
</gene>
<comment type="caution">
    <text evidence="4">The sequence shown here is derived from an EMBL/GenBank/DDBJ whole genome shotgun (WGS) entry which is preliminary data.</text>
</comment>
<evidence type="ECO:0000313" key="3">
    <source>
        <dbReference type="EMBL" id="KAG2528353.1"/>
    </source>
</evidence>
<dbReference type="InterPro" id="IPR000313">
    <property type="entry name" value="PWWP_dom"/>
</dbReference>
<sequence length="198" mass="22914">MRTPAMTAPPLKTGDWLDVVDSDGIWNVAQVLRLPSANTVEVKYDCWGDEYDEVLRRDSPRIAPYRMYTWAVKCWAKLGSWPWWPALVTIRTPGSDEGATNLSLEQRLLVDFLDKEAFEGRSRCWVKMKDIVPLHYTATVRELISQRSQKNKKMRKAHPSDRTPTKVNFDLSECLLKQCDAQEKFPAFSTENYTQCHD</sequence>
<dbReference type="PROSITE" id="PS50812">
    <property type="entry name" value="PWWP"/>
    <property type="match status" value="1"/>
</dbReference>
<reference evidence="2" key="3">
    <citation type="submission" date="2020-06" db="EMBL/GenBank/DDBJ databases">
        <authorList>
            <person name="Studholme D.J."/>
        </authorList>
    </citation>
    <scope>NUCLEOTIDE SEQUENCE</scope>
    <source>
        <strain evidence="2">NZFS 2646</strain>
        <strain evidence="3">NZFS 3630</strain>
    </source>
</reference>
<feature type="domain" description="PWWP" evidence="1">
    <location>
        <begin position="75"/>
        <end position="137"/>
    </location>
</feature>
<evidence type="ECO:0000259" key="1">
    <source>
        <dbReference type="PROSITE" id="PS50812"/>
    </source>
</evidence>
<dbReference type="AlphaFoldDB" id="A0A421FCU5"/>
<dbReference type="SUPFAM" id="SSF63748">
    <property type="entry name" value="Tudor/PWWP/MBT"/>
    <property type="match status" value="2"/>
</dbReference>
<dbReference type="Proteomes" id="UP000285624">
    <property type="component" value="Unassembled WGS sequence"/>
</dbReference>
<evidence type="ECO:0000313" key="7">
    <source>
        <dbReference type="Proteomes" id="UP000285883"/>
    </source>
</evidence>
<dbReference type="EMBL" id="JPWV03000068">
    <property type="protein sequence ID" value="KAG2526675.1"/>
    <property type="molecule type" value="Genomic_DNA"/>
</dbReference>
<reference evidence="6 7" key="2">
    <citation type="submission" date="2018-07" db="EMBL/GenBank/DDBJ databases">
        <title>Genome sequencing of oomycete isolates from Chile give support for New Zealand origin for Phytophthora kernoviae and make available the first Nothophytophthora sp. genome.</title>
        <authorList>
            <person name="Studholme D.J."/>
            <person name="Sanfuentes E."/>
            <person name="Panda P."/>
            <person name="Hill R."/>
            <person name="Sambles C."/>
            <person name="Grant M."/>
            <person name="Williams N.M."/>
            <person name="Mcdougal R.L."/>
        </authorList>
    </citation>
    <scope>NUCLEOTIDE SEQUENCE [LARGE SCALE GENOMIC DNA]</scope>
    <source>
        <strain evidence="4">Chile2</strain>
        <strain evidence="5">Chile4</strain>
    </source>
</reference>
<dbReference type="EMBL" id="MBDN02000084">
    <property type="protein sequence ID" value="RLN81266.1"/>
    <property type="molecule type" value="Genomic_DNA"/>
</dbReference>